<evidence type="ECO:0000313" key="4">
    <source>
        <dbReference type="Proteomes" id="UP000183810"/>
    </source>
</evidence>
<evidence type="ECO:0000256" key="1">
    <source>
        <dbReference type="ARBA" id="ARBA00023098"/>
    </source>
</evidence>
<name>A0A1J0VNQ7_9NOCA</name>
<dbReference type="InterPro" id="IPR002641">
    <property type="entry name" value="PNPLA_dom"/>
</dbReference>
<accession>A0A1J0VNQ7</accession>
<sequence>MTTRRGVAIGCGGTLGFAWTAVALDAVERALGWDLRTAEVLVGTSAGAELVGALGSGRSPADLLAALDGAPGADPVLARHVSVDPGKIPPLPGIGLPGLGLIGAGVRAVSAYTALAGFLPRGRGDASWLREYGAAIAPNGWVDHPNTWLVAADAATGKRVAFGANPPLHAGATADDIGAKAATAGGGAVVGSPAPGTPAVDLGEAIAASWAIPGWFPPVRIGGRGYLDGGAVSSVSADLLVSLALDEVVIVAPMTSEGGAPATGLNRVERLLRAQMTRGLDREVALLRAAGTRVIRVEPGQEDLAAMGPNFMDFARRASTLATARRTAPRRVAAAIRVSNEGENR</sequence>
<dbReference type="OrthoDB" id="2339873at2"/>
<evidence type="ECO:0000259" key="2">
    <source>
        <dbReference type="Pfam" id="PF01734"/>
    </source>
</evidence>
<organism evidence="3 4">
    <name type="scientific">Nocardia mangyaensis</name>
    <dbReference type="NCBI Taxonomy" id="2213200"/>
    <lineage>
        <taxon>Bacteria</taxon>
        <taxon>Bacillati</taxon>
        <taxon>Actinomycetota</taxon>
        <taxon>Actinomycetes</taxon>
        <taxon>Mycobacteriales</taxon>
        <taxon>Nocardiaceae</taxon>
        <taxon>Nocardia</taxon>
    </lineage>
</organism>
<gene>
    <name evidence="3" type="ORF">BOX37_06470</name>
</gene>
<feature type="domain" description="PNPLA" evidence="2">
    <location>
        <begin position="171"/>
        <end position="240"/>
    </location>
</feature>
<protein>
    <submittedName>
        <fullName evidence="3">Patatin</fullName>
    </submittedName>
</protein>
<dbReference type="AlphaFoldDB" id="A0A1J0VNQ7"/>
<proteinExistence type="predicted"/>
<dbReference type="Proteomes" id="UP000183810">
    <property type="component" value="Chromosome"/>
</dbReference>
<dbReference type="Pfam" id="PF01734">
    <property type="entry name" value="Patatin"/>
    <property type="match status" value="1"/>
</dbReference>
<dbReference type="EMBL" id="CP018082">
    <property type="protein sequence ID" value="APE33672.1"/>
    <property type="molecule type" value="Genomic_DNA"/>
</dbReference>
<evidence type="ECO:0000313" key="3">
    <source>
        <dbReference type="EMBL" id="APE33672.1"/>
    </source>
</evidence>
<dbReference type="Gene3D" id="3.40.1090.10">
    <property type="entry name" value="Cytosolic phospholipase A2 catalytic domain"/>
    <property type="match status" value="1"/>
</dbReference>
<dbReference type="InterPro" id="IPR016035">
    <property type="entry name" value="Acyl_Trfase/lysoPLipase"/>
</dbReference>
<keyword evidence="1" id="KW-0443">Lipid metabolism</keyword>
<dbReference type="KEGG" id="nsl:BOX37_06470"/>
<keyword evidence="4" id="KW-1185">Reference proteome</keyword>
<reference evidence="3" key="1">
    <citation type="submission" date="2016-11" db="EMBL/GenBank/DDBJ databases">
        <authorList>
            <person name="Jaros S."/>
            <person name="Januszkiewicz K."/>
            <person name="Wedrychowicz H."/>
        </authorList>
    </citation>
    <scope>NUCLEOTIDE SEQUENCE [LARGE SCALE GENOMIC DNA]</scope>
    <source>
        <strain evidence="3">Y48</strain>
    </source>
</reference>
<dbReference type="SUPFAM" id="SSF52151">
    <property type="entry name" value="FabD/lysophospholipase-like"/>
    <property type="match status" value="1"/>
</dbReference>
<dbReference type="RefSeq" id="WP_071926858.1">
    <property type="nucleotide sequence ID" value="NZ_CP018082.1"/>
</dbReference>
<dbReference type="GO" id="GO:0006629">
    <property type="term" value="P:lipid metabolic process"/>
    <property type="evidence" value="ECO:0007669"/>
    <property type="project" value="UniProtKB-KW"/>
</dbReference>